<evidence type="ECO:0000256" key="8">
    <source>
        <dbReference type="SAM" id="SignalP"/>
    </source>
</evidence>
<evidence type="ECO:0000256" key="3">
    <source>
        <dbReference type="ARBA" id="ARBA00022801"/>
    </source>
</evidence>
<dbReference type="InterPro" id="IPR023828">
    <property type="entry name" value="Peptidase_S8_Ser-AS"/>
</dbReference>
<feature type="chain" id="PRO_5041947380" evidence="8">
    <location>
        <begin position="20"/>
        <end position="799"/>
    </location>
</feature>
<dbReference type="PROSITE" id="PS00138">
    <property type="entry name" value="SUBTILASE_SER"/>
    <property type="match status" value="1"/>
</dbReference>
<gene>
    <name evidence="10" type="ORF">LX32DRAFT_550380</name>
</gene>
<evidence type="ECO:0000313" key="10">
    <source>
        <dbReference type="EMBL" id="KAK2035636.1"/>
    </source>
</evidence>
<sequence length="799" mass="84040">MRFAQVLAALALVARGAAAQDDDDDAHEPADVEVEAKRFIIEFASGVHAKTKRDELSSSEGITVLATFESAVFSGASLETDTHNLDTLRGLPDVVGVWPNGRVRLLAPVRRQVLGADDPTIPTDAAAAAAHAVHWATGVDELHAEGVLGQGVKVGIVDTGVWYRHAALGGGFGPGFKVAGGWDLVGDAWKLGAEKRPDADPADEQGHGTHCAGILAGEADGKTGPAAAAGWRGVAPRASLYAYKVFGPGDGTDEATIIDAFLRAYDDGVDVITASVGGRGGFAENAWAVVASRVAAEGVVVAVAAGNSGGGGAYYANSGGAGENVLAVASAEVKRGNATGDDDGGGGGGGGAVRRPSYFSSWGGLYDLSAKPDVAAPGTDVLSTWFGGDDNQFAVLSGTSMATPYVAGVAALYISKHGGRAAHGKGFARDLAMRIVASGAALPWLPYEEGGGGADPTFRAPSQQVGGGLIDARKVVGYDTALGPRRFALNDTANFRGGQEVAVRNTGAERVRYSFGVESWAGVEMLKAFDGRDPAETPRIRYRPEMVPSNITVDVGLPDEFELAPGEERMAKFVFEVPRGVNQTALPAYGGRVLVKGSNGEVLGVPFQGLAFDLKEQMQSPFHGTYPWLRSTTAYSNKTTFTFDLSSAAQDFPKMFMKIKWGTREVRWDIYESTFEEARDWEYPPVPGRRGYVGSATSWTGASSSSSFNPARHNASDVFAMPERDVARNALTTGGFTTSYWWFGRLADGSVIAPGNYTMRFAVLIPFADAQDGNSWKGLTTKFTVLPKPGNGTVSRRWE</sequence>
<dbReference type="EMBL" id="MU842808">
    <property type="protein sequence ID" value="KAK2035636.1"/>
    <property type="molecule type" value="Genomic_DNA"/>
</dbReference>
<keyword evidence="2 6" id="KW-0645">Protease</keyword>
<dbReference type="PROSITE" id="PS00137">
    <property type="entry name" value="SUBTILASE_HIS"/>
    <property type="match status" value="1"/>
</dbReference>
<dbReference type="GO" id="GO:0004252">
    <property type="term" value="F:serine-type endopeptidase activity"/>
    <property type="evidence" value="ECO:0007669"/>
    <property type="project" value="UniProtKB-UniRule"/>
</dbReference>
<dbReference type="PRINTS" id="PR00723">
    <property type="entry name" value="SUBTILISIN"/>
</dbReference>
<evidence type="ECO:0000256" key="4">
    <source>
        <dbReference type="ARBA" id="ARBA00022825"/>
    </source>
</evidence>
<dbReference type="InterPro" id="IPR000209">
    <property type="entry name" value="Peptidase_S8/S53_dom"/>
</dbReference>
<proteinExistence type="inferred from homology"/>
<dbReference type="GO" id="GO:0016020">
    <property type="term" value="C:membrane"/>
    <property type="evidence" value="ECO:0007669"/>
    <property type="project" value="InterPro"/>
</dbReference>
<accession>A0AAD9M5Q2</accession>
<dbReference type="Pfam" id="PF00082">
    <property type="entry name" value="Peptidase_S8"/>
    <property type="match status" value="1"/>
</dbReference>
<keyword evidence="8" id="KW-0732">Signal</keyword>
<evidence type="ECO:0000256" key="1">
    <source>
        <dbReference type="ARBA" id="ARBA00011073"/>
    </source>
</evidence>
<comment type="similarity">
    <text evidence="1 6 7">Belongs to the peptidase S8 family.</text>
</comment>
<feature type="domain" description="Peptidase S8/S53" evidence="9">
    <location>
        <begin position="149"/>
        <end position="418"/>
    </location>
</feature>
<evidence type="ECO:0000313" key="11">
    <source>
        <dbReference type="Proteomes" id="UP001232148"/>
    </source>
</evidence>
<dbReference type="PROSITE" id="PS51892">
    <property type="entry name" value="SUBTILASE"/>
    <property type="match status" value="1"/>
</dbReference>
<feature type="active site" description="Charge relay system" evidence="5 6">
    <location>
        <position position="158"/>
    </location>
</feature>
<keyword evidence="11" id="KW-1185">Reference proteome</keyword>
<dbReference type="PANTHER" id="PTHR43806:SF66">
    <property type="entry name" value="SERIN ENDOPEPTIDASE"/>
    <property type="match status" value="1"/>
</dbReference>
<reference evidence="10" key="1">
    <citation type="submission" date="2021-06" db="EMBL/GenBank/DDBJ databases">
        <title>Comparative genomics, transcriptomics and evolutionary studies reveal genomic signatures of adaptation to plant cell wall in hemibiotrophic fungi.</title>
        <authorList>
            <consortium name="DOE Joint Genome Institute"/>
            <person name="Baroncelli R."/>
            <person name="Diaz J.F."/>
            <person name="Benocci T."/>
            <person name="Peng M."/>
            <person name="Battaglia E."/>
            <person name="Haridas S."/>
            <person name="Andreopoulos W."/>
            <person name="Labutti K."/>
            <person name="Pangilinan J."/>
            <person name="Floch G.L."/>
            <person name="Makela M.R."/>
            <person name="Henrissat B."/>
            <person name="Grigoriev I.V."/>
            <person name="Crouch J.A."/>
            <person name="De Vries R.P."/>
            <person name="Sukno S.A."/>
            <person name="Thon M.R."/>
        </authorList>
    </citation>
    <scope>NUCLEOTIDE SEQUENCE</scope>
    <source>
        <strain evidence="10">MAFF235873</strain>
    </source>
</reference>
<evidence type="ECO:0000256" key="2">
    <source>
        <dbReference type="ARBA" id="ARBA00022670"/>
    </source>
</evidence>
<dbReference type="GO" id="GO:0006508">
    <property type="term" value="P:proteolysis"/>
    <property type="evidence" value="ECO:0007669"/>
    <property type="project" value="UniProtKB-KW"/>
</dbReference>
<dbReference type="PROSITE" id="PS00136">
    <property type="entry name" value="SUBTILASE_ASP"/>
    <property type="match status" value="1"/>
</dbReference>
<evidence type="ECO:0000256" key="6">
    <source>
        <dbReference type="PROSITE-ProRule" id="PRU01240"/>
    </source>
</evidence>
<dbReference type="InterPro" id="IPR036852">
    <property type="entry name" value="Peptidase_S8/S53_dom_sf"/>
</dbReference>
<feature type="active site" description="Charge relay system" evidence="5 6">
    <location>
        <position position="207"/>
    </location>
</feature>
<dbReference type="InterPro" id="IPR050131">
    <property type="entry name" value="Peptidase_S8_subtilisin-like"/>
</dbReference>
<dbReference type="AlphaFoldDB" id="A0AAD9M5Q2"/>
<name>A0AAD9M5Q2_9PEZI</name>
<organism evidence="10 11">
    <name type="scientific">Colletotrichum zoysiae</name>
    <dbReference type="NCBI Taxonomy" id="1216348"/>
    <lineage>
        <taxon>Eukaryota</taxon>
        <taxon>Fungi</taxon>
        <taxon>Dikarya</taxon>
        <taxon>Ascomycota</taxon>
        <taxon>Pezizomycotina</taxon>
        <taxon>Sordariomycetes</taxon>
        <taxon>Hypocreomycetidae</taxon>
        <taxon>Glomerellales</taxon>
        <taxon>Glomerellaceae</taxon>
        <taxon>Colletotrichum</taxon>
        <taxon>Colletotrichum graminicola species complex</taxon>
    </lineage>
</organism>
<dbReference type="Proteomes" id="UP001232148">
    <property type="component" value="Unassembled WGS sequence"/>
</dbReference>
<evidence type="ECO:0000256" key="7">
    <source>
        <dbReference type="RuleBase" id="RU003355"/>
    </source>
</evidence>
<dbReference type="PANTHER" id="PTHR43806">
    <property type="entry name" value="PEPTIDASE S8"/>
    <property type="match status" value="1"/>
</dbReference>
<dbReference type="Gene3D" id="3.40.50.200">
    <property type="entry name" value="Peptidase S8/S53 domain"/>
    <property type="match status" value="1"/>
</dbReference>
<dbReference type="InterPro" id="IPR034187">
    <property type="entry name" value="Peptidases_S8_5"/>
</dbReference>
<keyword evidence="3 6" id="KW-0378">Hydrolase</keyword>
<dbReference type="InterPro" id="IPR023827">
    <property type="entry name" value="Peptidase_S8_Asp-AS"/>
</dbReference>
<evidence type="ECO:0000256" key="5">
    <source>
        <dbReference type="PIRSR" id="PIRSR615500-1"/>
    </source>
</evidence>
<evidence type="ECO:0000259" key="9">
    <source>
        <dbReference type="Pfam" id="PF00082"/>
    </source>
</evidence>
<dbReference type="InterPro" id="IPR015500">
    <property type="entry name" value="Peptidase_S8_subtilisin-rel"/>
</dbReference>
<dbReference type="CDD" id="cd07489">
    <property type="entry name" value="Peptidases_S8_5"/>
    <property type="match status" value="1"/>
</dbReference>
<keyword evidence="4 6" id="KW-0720">Serine protease</keyword>
<feature type="signal peptide" evidence="8">
    <location>
        <begin position="1"/>
        <end position="19"/>
    </location>
</feature>
<protein>
    <submittedName>
        <fullName evidence="10">Subtilase</fullName>
    </submittedName>
</protein>
<comment type="caution">
    <text evidence="10">The sequence shown here is derived from an EMBL/GenBank/DDBJ whole genome shotgun (WGS) entry which is preliminary data.</text>
</comment>
<dbReference type="SUPFAM" id="SSF52743">
    <property type="entry name" value="Subtilisin-like"/>
    <property type="match status" value="1"/>
</dbReference>
<dbReference type="InterPro" id="IPR022398">
    <property type="entry name" value="Peptidase_S8_His-AS"/>
</dbReference>
<feature type="active site" description="Charge relay system" evidence="5 6">
    <location>
        <position position="400"/>
    </location>
</feature>